<keyword evidence="1" id="KW-0547">Nucleotide-binding</keyword>
<name>A0A8S3X374_PARAO</name>
<dbReference type="Proteomes" id="UP000691718">
    <property type="component" value="Unassembled WGS sequence"/>
</dbReference>
<reference evidence="3" key="1">
    <citation type="submission" date="2021-04" db="EMBL/GenBank/DDBJ databases">
        <authorList>
            <person name="Tunstrom K."/>
        </authorList>
    </citation>
    <scope>NUCLEOTIDE SEQUENCE</scope>
</reference>
<keyword evidence="1" id="KW-0378">Hydrolase</keyword>
<evidence type="ECO:0000259" key="2">
    <source>
        <dbReference type="Pfam" id="PF05970"/>
    </source>
</evidence>
<dbReference type="PANTHER" id="PTHR47642">
    <property type="entry name" value="ATP-DEPENDENT DNA HELICASE"/>
    <property type="match status" value="1"/>
</dbReference>
<evidence type="ECO:0000256" key="1">
    <source>
        <dbReference type="RuleBase" id="RU363044"/>
    </source>
</evidence>
<dbReference type="AlphaFoldDB" id="A0A8S3X374"/>
<dbReference type="PANTHER" id="PTHR47642:SF5">
    <property type="entry name" value="ATP-DEPENDENT DNA HELICASE"/>
    <property type="match status" value="1"/>
</dbReference>
<evidence type="ECO:0000313" key="4">
    <source>
        <dbReference type="Proteomes" id="UP000691718"/>
    </source>
</evidence>
<comment type="cofactor">
    <cofactor evidence="1">
        <name>Mg(2+)</name>
        <dbReference type="ChEBI" id="CHEBI:18420"/>
    </cofactor>
</comment>
<organism evidence="3 4">
    <name type="scientific">Parnassius apollo</name>
    <name type="common">Apollo butterfly</name>
    <name type="synonym">Papilio apollo</name>
    <dbReference type="NCBI Taxonomy" id="110799"/>
    <lineage>
        <taxon>Eukaryota</taxon>
        <taxon>Metazoa</taxon>
        <taxon>Ecdysozoa</taxon>
        <taxon>Arthropoda</taxon>
        <taxon>Hexapoda</taxon>
        <taxon>Insecta</taxon>
        <taxon>Pterygota</taxon>
        <taxon>Neoptera</taxon>
        <taxon>Endopterygota</taxon>
        <taxon>Lepidoptera</taxon>
        <taxon>Glossata</taxon>
        <taxon>Ditrysia</taxon>
        <taxon>Papilionoidea</taxon>
        <taxon>Papilionidae</taxon>
        <taxon>Parnassiinae</taxon>
        <taxon>Parnassini</taxon>
        <taxon>Parnassius</taxon>
        <taxon>Parnassius</taxon>
    </lineage>
</organism>
<keyword evidence="1" id="KW-0347">Helicase</keyword>
<dbReference type="InterPro" id="IPR051055">
    <property type="entry name" value="PIF1_helicase"/>
</dbReference>
<dbReference type="GO" id="GO:0016787">
    <property type="term" value="F:hydrolase activity"/>
    <property type="evidence" value="ECO:0007669"/>
    <property type="project" value="UniProtKB-KW"/>
</dbReference>
<keyword evidence="1" id="KW-0233">DNA recombination</keyword>
<dbReference type="GO" id="GO:0006310">
    <property type="term" value="P:DNA recombination"/>
    <property type="evidence" value="ECO:0007669"/>
    <property type="project" value="UniProtKB-KW"/>
</dbReference>
<proteinExistence type="inferred from homology"/>
<keyword evidence="1" id="KW-0227">DNA damage</keyword>
<sequence>MLMNPVANKHLPNRNMVKKVKGRTFHPPLPLEETLKKLPRPEHPIMVRVDQLESQVDNFVGENDGLLTQVTSEKEADYEQYTIYPSHERRRNAPISELYQMLKVNAAPIDFKDKDLDVKCFPDLYVEAEQYFEMLNKDELEGDLTAIFGRLRNTEQFWKKPRNDVICMTQYYGPATWFLTMSPSEWMWDDLESWIDDHYPKRPKELENTNLYSFAQNYDIVKTHPVSSKVKYYEINDGKKFLKRRANPYLINHYFYDGEQVPEKYFFSLLLLFKPWRSLDELKMGCDTYTEAFNFAKEDLKEGIDYGNSMIKSRYRIQKAFEMIESKVAEINEEREIVDNDDGPENPLDFEAVEAANAMDDFQRINLVEVKQTDLQSMIAKLNTDQKRVFDMITNKMDTTDSNADVLRCFVSGTGGTKKSFLIKTLKVWVKTYLNKKVAVSAPTGIAAFNVNGLTIHRLLQLPVEHKQTPKYKPLSDEVLQVLRSDLKEVVLFIIDEVSMISNVTLTYIHLRLSEIFDTSDDQNGWFGKKHLVVFGDLLQLPPVREKSSFEKLSTAESKKLLGSHSMPNLWIDLFI</sequence>
<keyword evidence="1" id="KW-0234">DNA repair</keyword>
<dbReference type="EMBL" id="CAJQZP010000884">
    <property type="protein sequence ID" value="CAG4991195.1"/>
    <property type="molecule type" value="Genomic_DNA"/>
</dbReference>
<dbReference type="GO" id="GO:0006281">
    <property type="term" value="P:DNA repair"/>
    <property type="evidence" value="ECO:0007669"/>
    <property type="project" value="UniProtKB-KW"/>
</dbReference>
<gene>
    <name evidence="3" type="ORF">PAPOLLO_LOCUS12077</name>
</gene>
<accession>A0A8S3X374</accession>
<feature type="domain" description="DNA helicase Pif1-like DEAD-box helicase" evidence="2">
    <location>
        <begin position="381"/>
        <end position="554"/>
    </location>
</feature>
<dbReference type="OrthoDB" id="416437at2759"/>
<keyword evidence="4" id="KW-1185">Reference proteome</keyword>
<comment type="caution">
    <text evidence="3">The sequence shown here is derived from an EMBL/GenBank/DDBJ whole genome shotgun (WGS) entry which is preliminary data.</text>
</comment>
<evidence type="ECO:0000313" key="3">
    <source>
        <dbReference type="EMBL" id="CAG4991195.1"/>
    </source>
</evidence>
<protein>
    <recommendedName>
        <fullName evidence="1">ATP-dependent DNA helicase</fullName>
        <ecNumber evidence="1">5.6.2.3</ecNumber>
    </recommendedName>
</protein>
<dbReference type="GO" id="GO:0000723">
    <property type="term" value="P:telomere maintenance"/>
    <property type="evidence" value="ECO:0007669"/>
    <property type="project" value="InterPro"/>
</dbReference>
<comment type="catalytic activity">
    <reaction evidence="1">
        <text>ATP + H2O = ADP + phosphate + H(+)</text>
        <dbReference type="Rhea" id="RHEA:13065"/>
        <dbReference type="ChEBI" id="CHEBI:15377"/>
        <dbReference type="ChEBI" id="CHEBI:15378"/>
        <dbReference type="ChEBI" id="CHEBI:30616"/>
        <dbReference type="ChEBI" id="CHEBI:43474"/>
        <dbReference type="ChEBI" id="CHEBI:456216"/>
        <dbReference type="EC" id="5.6.2.3"/>
    </reaction>
</comment>
<dbReference type="InterPro" id="IPR010285">
    <property type="entry name" value="DNA_helicase_pif1-like_DEAD"/>
</dbReference>
<dbReference type="Pfam" id="PF05970">
    <property type="entry name" value="PIF1"/>
    <property type="match status" value="1"/>
</dbReference>
<dbReference type="GO" id="GO:0043139">
    <property type="term" value="F:5'-3' DNA helicase activity"/>
    <property type="evidence" value="ECO:0007669"/>
    <property type="project" value="UniProtKB-EC"/>
</dbReference>
<dbReference type="EC" id="5.6.2.3" evidence="1"/>
<keyword evidence="1" id="KW-0067">ATP-binding</keyword>
<comment type="similarity">
    <text evidence="1">Belongs to the helicase family.</text>
</comment>
<dbReference type="GO" id="GO:0005524">
    <property type="term" value="F:ATP binding"/>
    <property type="evidence" value="ECO:0007669"/>
    <property type="project" value="UniProtKB-KW"/>
</dbReference>